<feature type="transmembrane region" description="Helical" evidence="7">
    <location>
        <begin position="399"/>
        <end position="423"/>
    </location>
</feature>
<dbReference type="GO" id="GO:0005886">
    <property type="term" value="C:plasma membrane"/>
    <property type="evidence" value="ECO:0007669"/>
    <property type="project" value="UniProtKB-SubCell"/>
</dbReference>
<dbReference type="Proteomes" id="UP000555728">
    <property type="component" value="Unassembled WGS sequence"/>
</dbReference>
<dbReference type="PIRSF" id="PIRSF006066">
    <property type="entry name" value="HI0050"/>
    <property type="match status" value="1"/>
</dbReference>
<feature type="transmembrane region" description="Helical" evidence="7">
    <location>
        <begin position="173"/>
        <end position="196"/>
    </location>
</feature>
<dbReference type="PANTHER" id="PTHR33362">
    <property type="entry name" value="SIALIC ACID TRAP TRANSPORTER PERMEASE PROTEIN SIAT-RELATED"/>
    <property type="match status" value="1"/>
</dbReference>
<evidence type="ECO:0000256" key="6">
    <source>
        <dbReference type="ARBA" id="ARBA00023136"/>
    </source>
</evidence>
<feature type="transmembrane region" description="Helical" evidence="7">
    <location>
        <begin position="55"/>
        <end position="73"/>
    </location>
</feature>
<dbReference type="PANTHER" id="PTHR33362:SF5">
    <property type="entry name" value="C4-DICARBOXYLATE TRAP TRANSPORTER LARGE PERMEASE PROTEIN DCTM"/>
    <property type="match status" value="1"/>
</dbReference>
<evidence type="ECO:0000313" key="9">
    <source>
        <dbReference type="EMBL" id="MBB4285897.1"/>
    </source>
</evidence>
<protein>
    <recommendedName>
        <fullName evidence="7">TRAP transporter large permease protein</fullName>
    </recommendedName>
</protein>
<proteinExistence type="inferred from homology"/>
<dbReference type="NCBIfam" id="TIGR00786">
    <property type="entry name" value="dctM"/>
    <property type="match status" value="1"/>
</dbReference>
<sequence length="428" mass="45486">MSLVIGIGGLILFLILGMPIGFALATSGALGLAAHMGPGIVGPLMAETFFEHSSAYLLLTIPMFVLMSEYLSASGIARDIVQTSYRWIGRLPGGLGIACVAASAMMAAVIGSSTASAATMSTAAFPNMKRLQYHPRVAAGIIAISGTLAIMIPPSIILVIYGILTEQSIGKLLIAGIVPGLLTMAGYTLVIVWIALRRPDMMPRAPSFDLRAAMRSMLTVWPILLLIVVVIGSLYGGVATPTEIGAVGSLFALAIVLALRRLNGGTLRAAMENTLRTYMMIIMIILGAMVFGYFMTYTQVTQDLVRAVVEADLPPWGILLLLLLVYLLLGCFLDQIAILVLTVPLTFPIVSALGFDGIWYGIIITKTVEIGLVTPPLGLNVYVTSSVTRVPLGEAFKGVLPFLVVELVLLAILVTWPGLTLWLPGQMQ</sequence>
<feature type="transmembrane region" description="Helical" evidence="7">
    <location>
        <begin position="316"/>
        <end position="345"/>
    </location>
</feature>
<comment type="caution">
    <text evidence="7">Lacks conserved residue(s) required for the propagation of feature annotation.</text>
</comment>
<evidence type="ECO:0000256" key="1">
    <source>
        <dbReference type="ARBA" id="ARBA00004429"/>
    </source>
</evidence>
<evidence type="ECO:0000256" key="2">
    <source>
        <dbReference type="ARBA" id="ARBA00022475"/>
    </source>
</evidence>
<dbReference type="GO" id="GO:0022857">
    <property type="term" value="F:transmembrane transporter activity"/>
    <property type="evidence" value="ECO:0007669"/>
    <property type="project" value="UniProtKB-UniRule"/>
</dbReference>
<keyword evidence="10" id="KW-1185">Reference proteome</keyword>
<dbReference type="Pfam" id="PF06808">
    <property type="entry name" value="DctM"/>
    <property type="match status" value="1"/>
</dbReference>
<organism evidence="9 10">
    <name type="scientific">Roseospira goensis</name>
    <dbReference type="NCBI Taxonomy" id="391922"/>
    <lineage>
        <taxon>Bacteria</taxon>
        <taxon>Pseudomonadati</taxon>
        <taxon>Pseudomonadota</taxon>
        <taxon>Alphaproteobacteria</taxon>
        <taxon>Rhodospirillales</taxon>
        <taxon>Rhodospirillaceae</taxon>
        <taxon>Roseospira</taxon>
    </lineage>
</organism>
<keyword evidence="7" id="KW-0813">Transport</keyword>
<evidence type="ECO:0000256" key="4">
    <source>
        <dbReference type="ARBA" id="ARBA00022692"/>
    </source>
</evidence>
<feature type="transmembrane region" description="Helical" evidence="7">
    <location>
        <begin position="217"/>
        <end position="238"/>
    </location>
</feature>
<dbReference type="InterPro" id="IPR010656">
    <property type="entry name" value="DctM"/>
</dbReference>
<name>A0A7W6S0D0_9PROT</name>
<dbReference type="RefSeq" id="WP_184433907.1">
    <property type="nucleotide sequence ID" value="NZ_JACIGI010000010.1"/>
</dbReference>
<feature type="transmembrane region" description="Helical" evidence="7">
    <location>
        <begin position="93"/>
        <end position="125"/>
    </location>
</feature>
<dbReference type="AlphaFoldDB" id="A0A7W6S0D0"/>
<reference evidence="9 10" key="1">
    <citation type="submission" date="2020-08" db="EMBL/GenBank/DDBJ databases">
        <title>Genome sequencing of Purple Non-Sulfur Bacteria from various extreme environments.</title>
        <authorList>
            <person name="Mayer M."/>
        </authorList>
    </citation>
    <scope>NUCLEOTIDE SEQUENCE [LARGE SCALE GENOMIC DNA]</scope>
    <source>
        <strain evidence="9 10">JA135</strain>
    </source>
</reference>
<accession>A0A7W6S0D0</accession>
<comment type="similarity">
    <text evidence="7">Belongs to the TRAP transporter large permease family.</text>
</comment>
<feature type="transmembrane region" description="Helical" evidence="7">
    <location>
        <begin position="6"/>
        <end position="34"/>
    </location>
</feature>
<comment type="subunit">
    <text evidence="7">The complex comprises the extracytoplasmic solute receptor protein and the two transmembrane proteins.</text>
</comment>
<comment type="caution">
    <text evidence="9">The sequence shown here is derived from an EMBL/GenBank/DDBJ whole genome shotgun (WGS) entry which is preliminary data.</text>
</comment>
<gene>
    <name evidence="9" type="ORF">GGD88_001617</name>
</gene>
<feature type="transmembrane region" description="Helical" evidence="7">
    <location>
        <begin position="137"/>
        <end position="161"/>
    </location>
</feature>
<evidence type="ECO:0000256" key="7">
    <source>
        <dbReference type="RuleBase" id="RU369079"/>
    </source>
</evidence>
<dbReference type="EMBL" id="JACIGI010000010">
    <property type="protein sequence ID" value="MBB4285897.1"/>
    <property type="molecule type" value="Genomic_DNA"/>
</dbReference>
<comment type="subcellular location">
    <subcellularLocation>
        <location evidence="1 7">Cell inner membrane</location>
        <topology evidence="1 7">Multi-pass membrane protein</topology>
    </subcellularLocation>
</comment>
<comment type="function">
    <text evidence="7">Part of the tripartite ATP-independent periplasmic (TRAP) transport system.</text>
</comment>
<evidence type="ECO:0000259" key="8">
    <source>
        <dbReference type="Pfam" id="PF06808"/>
    </source>
</evidence>
<keyword evidence="6 7" id="KW-0472">Membrane</keyword>
<keyword evidence="2" id="KW-1003">Cell membrane</keyword>
<feature type="transmembrane region" description="Helical" evidence="7">
    <location>
        <begin position="244"/>
        <end position="263"/>
    </location>
</feature>
<keyword evidence="5 7" id="KW-1133">Transmembrane helix</keyword>
<keyword evidence="3 7" id="KW-0997">Cell inner membrane</keyword>
<feature type="domain" description="TRAP C4-dicarboxylate transport system permease DctM subunit" evidence="8">
    <location>
        <begin position="8"/>
        <end position="417"/>
    </location>
</feature>
<evidence type="ECO:0000256" key="5">
    <source>
        <dbReference type="ARBA" id="ARBA00022989"/>
    </source>
</evidence>
<evidence type="ECO:0000313" key="10">
    <source>
        <dbReference type="Proteomes" id="UP000555728"/>
    </source>
</evidence>
<dbReference type="InterPro" id="IPR004681">
    <property type="entry name" value="TRAP_DctM"/>
</dbReference>
<keyword evidence="4 7" id="KW-0812">Transmembrane</keyword>
<evidence type="ECO:0000256" key="3">
    <source>
        <dbReference type="ARBA" id="ARBA00022519"/>
    </source>
</evidence>
<feature type="transmembrane region" description="Helical" evidence="7">
    <location>
        <begin position="275"/>
        <end position="296"/>
    </location>
</feature>